<protein>
    <submittedName>
        <fullName evidence="1">Uncharacterized protein</fullName>
    </submittedName>
</protein>
<dbReference type="InterPro" id="IPR055731">
    <property type="entry name" value="Pam3_gp33-like"/>
</dbReference>
<organism evidence="1">
    <name type="scientific">marine sediment metagenome</name>
    <dbReference type="NCBI Taxonomy" id="412755"/>
    <lineage>
        <taxon>unclassified sequences</taxon>
        <taxon>metagenomes</taxon>
        <taxon>ecological metagenomes</taxon>
    </lineage>
</organism>
<evidence type="ECO:0000313" key="1">
    <source>
        <dbReference type="EMBL" id="GAG09651.1"/>
    </source>
</evidence>
<reference evidence="1" key="1">
    <citation type="journal article" date="2014" name="Front. Microbiol.">
        <title>High frequency of phylogenetically diverse reductive dehalogenase-homologous genes in deep subseafloor sedimentary metagenomes.</title>
        <authorList>
            <person name="Kawai M."/>
            <person name="Futagami T."/>
            <person name="Toyoda A."/>
            <person name="Takaki Y."/>
            <person name="Nishi S."/>
            <person name="Hori S."/>
            <person name="Arai W."/>
            <person name="Tsubouchi T."/>
            <person name="Morono Y."/>
            <person name="Uchiyama I."/>
            <person name="Ito T."/>
            <person name="Fujiyama A."/>
            <person name="Inagaki F."/>
            <person name="Takami H."/>
        </authorList>
    </citation>
    <scope>NUCLEOTIDE SEQUENCE</scope>
    <source>
        <strain evidence="1">Expedition CK06-06</strain>
    </source>
</reference>
<dbReference type="AlphaFoldDB" id="X0WAG2"/>
<feature type="non-terminal residue" evidence="1">
    <location>
        <position position="1"/>
    </location>
</feature>
<proteinExistence type="predicted"/>
<dbReference type="Pfam" id="PF23984">
    <property type="entry name" value="DUF7307"/>
    <property type="match status" value="1"/>
</dbReference>
<dbReference type="EMBL" id="BARS01027236">
    <property type="protein sequence ID" value="GAG09651.1"/>
    <property type="molecule type" value="Genomic_DNA"/>
</dbReference>
<accession>X0WAG2</accession>
<gene>
    <name evidence="1" type="ORF">S01H1_42799</name>
</gene>
<comment type="caution">
    <text evidence="1">The sequence shown here is derived from an EMBL/GenBank/DDBJ whole genome shotgun (WGS) entry which is preliminary data.</text>
</comment>
<sequence length="117" mass="13333">VNAIKLADGTQVEVKPFYGARIPESRVEEAFSWLREKGFGDLIKNTVTTTFNRGQDNQVAELVKVCENFGFKYLQKQKVEPMTLKAFAKEQVEKGKELPFDLFGIYIANKAKLKTKE</sequence>
<name>X0WAG2_9ZZZZ</name>